<organism evidence="4 5">
    <name type="scientific">Candidatus Sungbacteria bacterium RIFCSPHIGHO2_02_FULL_49_12</name>
    <dbReference type="NCBI Taxonomy" id="1802271"/>
    <lineage>
        <taxon>Bacteria</taxon>
        <taxon>Candidatus Sungiibacteriota</taxon>
    </lineage>
</organism>
<gene>
    <name evidence="4" type="ORF">A3C11_02590</name>
</gene>
<evidence type="ECO:0000256" key="2">
    <source>
        <dbReference type="ARBA" id="ARBA00023002"/>
    </source>
</evidence>
<protein>
    <recommendedName>
        <fullName evidence="6">Dehydrogenase</fullName>
    </recommendedName>
</protein>
<dbReference type="GO" id="GO:0016616">
    <property type="term" value="F:oxidoreductase activity, acting on the CH-OH group of donors, NAD or NADP as acceptor"/>
    <property type="evidence" value="ECO:0007669"/>
    <property type="project" value="TreeGrafter"/>
</dbReference>
<dbReference type="AlphaFoldDB" id="A0A1G2KQI4"/>
<dbReference type="SUPFAM" id="SSF51735">
    <property type="entry name" value="NAD(P)-binding Rossmann-fold domains"/>
    <property type="match status" value="1"/>
</dbReference>
<evidence type="ECO:0000313" key="5">
    <source>
        <dbReference type="Proteomes" id="UP000177362"/>
    </source>
</evidence>
<dbReference type="InterPro" id="IPR036291">
    <property type="entry name" value="NAD(P)-bd_dom_sf"/>
</dbReference>
<evidence type="ECO:0000313" key="4">
    <source>
        <dbReference type="EMBL" id="OHA00731.1"/>
    </source>
</evidence>
<dbReference type="EMBL" id="MHQJ01000038">
    <property type="protein sequence ID" value="OHA00731.1"/>
    <property type="molecule type" value="Genomic_DNA"/>
</dbReference>
<dbReference type="GO" id="GO:0006633">
    <property type="term" value="P:fatty acid biosynthetic process"/>
    <property type="evidence" value="ECO:0007669"/>
    <property type="project" value="TreeGrafter"/>
</dbReference>
<evidence type="ECO:0000256" key="1">
    <source>
        <dbReference type="ARBA" id="ARBA00006484"/>
    </source>
</evidence>
<sequence length="284" mass="30012">MMLEGKRAVITGGSRGIGRSIAGALGREGCSLLLISRTESELATAKTELSKAGGKIETAVLDVASAVAPAEIKNAIERVFPEGIDILITAAGVYGPIGLVHEVDPAVWRKAIEINLFGTFAAIQAAVPFMQKRGGGKIITFSGGGEGAYPHFSSYAASKGGVVRLTETLASELAGFHIDINAIAPGAVNTKFLDELLAAGPEKVGKETYYISLKQKDGGGVAPEKAAELVLFLASPESDGISGKVISAIHDNYSGWNRHLKEIIKSDVYNFRRIKPKDRGFDWT</sequence>
<dbReference type="PANTHER" id="PTHR42760:SF133">
    <property type="entry name" value="3-OXOACYL-[ACYL-CARRIER-PROTEIN] REDUCTASE"/>
    <property type="match status" value="1"/>
</dbReference>
<keyword evidence="2" id="KW-0560">Oxidoreductase</keyword>
<dbReference type="PANTHER" id="PTHR42760">
    <property type="entry name" value="SHORT-CHAIN DEHYDROGENASES/REDUCTASES FAMILY MEMBER"/>
    <property type="match status" value="1"/>
</dbReference>
<comment type="caution">
    <text evidence="4">The sequence shown here is derived from an EMBL/GenBank/DDBJ whole genome shotgun (WGS) entry which is preliminary data.</text>
</comment>
<dbReference type="Pfam" id="PF00106">
    <property type="entry name" value="adh_short"/>
    <property type="match status" value="1"/>
</dbReference>
<dbReference type="InterPro" id="IPR002347">
    <property type="entry name" value="SDR_fam"/>
</dbReference>
<evidence type="ECO:0000256" key="3">
    <source>
        <dbReference type="RuleBase" id="RU000363"/>
    </source>
</evidence>
<dbReference type="PROSITE" id="PS00061">
    <property type="entry name" value="ADH_SHORT"/>
    <property type="match status" value="1"/>
</dbReference>
<dbReference type="GO" id="GO:0048038">
    <property type="term" value="F:quinone binding"/>
    <property type="evidence" value="ECO:0007669"/>
    <property type="project" value="TreeGrafter"/>
</dbReference>
<proteinExistence type="inferred from homology"/>
<dbReference type="PRINTS" id="PR00080">
    <property type="entry name" value="SDRFAMILY"/>
</dbReference>
<dbReference type="Proteomes" id="UP000177362">
    <property type="component" value="Unassembled WGS sequence"/>
</dbReference>
<dbReference type="InterPro" id="IPR020904">
    <property type="entry name" value="Sc_DH/Rdtase_CS"/>
</dbReference>
<dbReference type="FunFam" id="3.40.50.720:FF:000084">
    <property type="entry name" value="Short-chain dehydrogenase reductase"/>
    <property type="match status" value="1"/>
</dbReference>
<dbReference type="CDD" id="cd05233">
    <property type="entry name" value="SDR_c"/>
    <property type="match status" value="1"/>
</dbReference>
<name>A0A1G2KQI4_9BACT</name>
<dbReference type="STRING" id="1802271.A3C11_02590"/>
<reference evidence="4 5" key="1">
    <citation type="journal article" date="2016" name="Nat. Commun.">
        <title>Thousands of microbial genomes shed light on interconnected biogeochemical processes in an aquifer system.</title>
        <authorList>
            <person name="Anantharaman K."/>
            <person name="Brown C.T."/>
            <person name="Hug L.A."/>
            <person name="Sharon I."/>
            <person name="Castelle C.J."/>
            <person name="Probst A.J."/>
            <person name="Thomas B.C."/>
            <person name="Singh A."/>
            <person name="Wilkins M.J."/>
            <person name="Karaoz U."/>
            <person name="Brodie E.L."/>
            <person name="Williams K.H."/>
            <person name="Hubbard S.S."/>
            <person name="Banfield J.F."/>
        </authorList>
    </citation>
    <scope>NUCLEOTIDE SEQUENCE [LARGE SCALE GENOMIC DNA]</scope>
</reference>
<dbReference type="Gene3D" id="3.40.50.720">
    <property type="entry name" value="NAD(P)-binding Rossmann-like Domain"/>
    <property type="match status" value="1"/>
</dbReference>
<evidence type="ECO:0008006" key="6">
    <source>
        <dbReference type="Google" id="ProtNLM"/>
    </source>
</evidence>
<accession>A0A1G2KQI4</accession>
<comment type="similarity">
    <text evidence="1 3">Belongs to the short-chain dehydrogenases/reductases (SDR) family.</text>
</comment>
<dbReference type="PRINTS" id="PR00081">
    <property type="entry name" value="GDHRDH"/>
</dbReference>